<reference evidence="16 17" key="1">
    <citation type="journal article" date="2012" name="Science">
        <title>The Paleozoic origin of enzymatic lignin decomposition reconstructed from 31 fungal genomes.</title>
        <authorList>
            <person name="Floudas D."/>
            <person name="Binder M."/>
            <person name="Riley R."/>
            <person name="Barry K."/>
            <person name="Blanchette R.A."/>
            <person name="Henrissat B."/>
            <person name="Martinez A.T."/>
            <person name="Otillar R."/>
            <person name="Spatafora J.W."/>
            <person name="Yadav J.S."/>
            <person name="Aerts A."/>
            <person name="Benoit I."/>
            <person name="Boyd A."/>
            <person name="Carlson A."/>
            <person name="Copeland A."/>
            <person name="Coutinho P.M."/>
            <person name="de Vries R.P."/>
            <person name="Ferreira P."/>
            <person name="Findley K."/>
            <person name="Foster B."/>
            <person name="Gaskell J."/>
            <person name="Glotzer D."/>
            <person name="Gorecki P."/>
            <person name="Heitman J."/>
            <person name="Hesse C."/>
            <person name="Hori C."/>
            <person name="Igarashi K."/>
            <person name="Jurgens J.A."/>
            <person name="Kallen N."/>
            <person name="Kersten P."/>
            <person name="Kohler A."/>
            <person name="Kuees U."/>
            <person name="Kumar T.K.A."/>
            <person name="Kuo A."/>
            <person name="LaButti K."/>
            <person name="Larrondo L.F."/>
            <person name="Lindquist E."/>
            <person name="Ling A."/>
            <person name="Lombard V."/>
            <person name="Lucas S."/>
            <person name="Lundell T."/>
            <person name="Martin R."/>
            <person name="McLaughlin D.J."/>
            <person name="Morgenstern I."/>
            <person name="Morin E."/>
            <person name="Murat C."/>
            <person name="Nagy L.G."/>
            <person name="Nolan M."/>
            <person name="Ohm R.A."/>
            <person name="Patyshakuliyeva A."/>
            <person name="Rokas A."/>
            <person name="Ruiz-Duenas F.J."/>
            <person name="Sabat G."/>
            <person name="Salamov A."/>
            <person name="Samejima M."/>
            <person name="Schmutz J."/>
            <person name="Slot J.C."/>
            <person name="St John F."/>
            <person name="Stenlid J."/>
            <person name="Sun H."/>
            <person name="Sun S."/>
            <person name="Syed K."/>
            <person name="Tsang A."/>
            <person name="Wiebenga A."/>
            <person name="Young D."/>
            <person name="Pisabarro A."/>
            <person name="Eastwood D.C."/>
            <person name="Martin F."/>
            <person name="Cullen D."/>
            <person name="Grigoriev I.V."/>
            <person name="Hibbett D.S."/>
        </authorList>
    </citation>
    <scope>NUCLEOTIDE SEQUENCE [LARGE SCALE GENOMIC DNA]</scope>
    <source>
        <strain evidence="16 17">MD-104</strain>
    </source>
</reference>
<evidence type="ECO:0000256" key="1">
    <source>
        <dbReference type="ARBA" id="ARBA00001971"/>
    </source>
</evidence>
<sequence length="517" mass="58533">MAQLTITSVIDFVFAVFFIHILHSWYHRKRRGSLPPGPRGVPFLGNALDIPSSHQWKTFSQWSDRWGSIVSVTVFGQTMVILNSIEDAIELLEKRSAIYSDRPDLVVGSKWVGWDKTLVLSRYGHVFREIRRMLSKFMGSRAGVTRYAPHLERETSNFVSRIWRRPDYLADEVRRSAGAIILKMGYGYEVELDEDPMLKTADEAIQLFSAITAPGAFLVDFFPILQHVPSWMPGSGWKSIAREAKKGLDAMCNDPFEFTRKHMANDTVISSFTSLNLDGEITPEREQIVKGAAATLYSGGADTTVSATHSFFLAMMCYPDVQKKAQQEIDLIIGTDRLPCLADRDQLPYLNALCLEVLRWNPVAPLGVAHRVTQDDTYQGYFIPEGTLIVPNIWKFLHDPERYHDPLDFKPERFVESDHKFVEPDPRVCAFGFGRRICPGLHLAEASIFLSCAMSLAVFDISKPVKNGVVVEPDIEYTSGTISHPRPFQCSIRPRSEKAESLLLSLMRDRKSCHEEI</sequence>
<evidence type="ECO:0000256" key="10">
    <source>
        <dbReference type="ARBA" id="ARBA00023004"/>
    </source>
</evidence>
<dbReference type="OrthoDB" id="2789670at2759"/>
<keyword evidence="5 13" id="KW-0349">Heme</keyword>
<evidence type="ECO:0000256" key="14">
    <source>
        <dbReference type="RuleBase" id="RU000461"/>
    </source>
</evidence>
<dbReference type="GO" id="GO:0020037">
    <property type="term" value="F:heme binding"/>
    <property type="evidence" value="ECO:0007669"/>
    <property type="project" value="InterPro"/>
</dbReference>
<dbReference type="InterPro" id="IPR002401">
    <property type="entry name" value="Cyt_P450_E_grp-I"/>
</dbReference>
<dbReference type="InterPro" id="IPR050364">
    <property type="entry name" value="Cytochrome_P450_fung"/>
</dbReference>
<dbReference type="PRINTS" id="PR00463">
    <property type="entry name" value="EP450I"/>
</dbReference>
<comment type="subcellular location">
    <subcellularLocation>
        <location evidence="2">Membrane</location>
        <topology evidence="2">Single-pass membrane protein</topology>
    </subcellularLocation>
</comment>
<dbReference type="InterPro" id="IPR036396">
    <property type="entry name" value="Cyt_P450_sf"/>
</dbReference>
<keyword evidence="12 15" id="KW-0472">Membrane</keyword>
<name>A0A2H3JTC6_WOLCO</name>
<evidence type="ECO:0000256" key="7">
    <source>
        <dbReference type="ARBA" id="ARBA00022723"/>
    </source>
</evidence>
<evidence type="ECO:0000256" key="11">
    <source>
        <dbReference type="ARBA" id="ARBA00023033"/>
    </source>
</evidence>
<feature type="binding site" description="axial binding residue" evidence="13">
    <location>
        <position position="438"/>
    </location>
    <ligand>
        <name>heme</name>
        <dbReference type="ChEBI" id="CHEBI:30413"/>
    </ligand>
    <ligandPart>
        <name>Fe</name>
        <dbReference type="ChEBI" id="CHEBI:18248"/>
    </ligandPart>
</feature>
<keyword evidence="7 13" id="KW-0479">Metal-binding</keyword>
<evidence type="ECO:0000256" key="3">
    <source>
        <dbReference type="ARBA" id="ARBA00005179"/>
    </source>
</evidence>
<dbReference type="InterPro" id="IPR001128">
    <property type="entry name" value="Cyt_P450"/>
</dbReference>
<dbReference type="SUPFAM" id="SSF48264">
    <property type="entry name" value="Cytochrome P450"/>
    <property type="match status" value="1"/>
</dbReference>
<organism evidence="16 17">
    <name type="scientific">Wolfiporia cocos (strain MD-104)</name>
    <name type="common">Brown rot fungus</name>
    <dbReference type="NCBI Taxonomy" id="742152"/>
    <lineage>
        <taxon>Eukaryota</taxon>
        <taxon>Fungi</taxon>
        <taxon>Dikarya</taxon>
        <taxon>Basidiomycota</taxon>
        <taxon>Agaricomycotina</taxon>
        <taxon>Agaricomycetes</taxon>
        <taxon>Polyporales</taxon>
        <taxon>Phaeolaceae</taxon>
        <taxon>Wolfiporia</taxon>
    </lineage>
</organism>
<keyword evidence="9 14" id="KW-0560">Oxidoreductase</keyword>
<comment type="similarity">
    <text evidence="4 14">Belongs to the cytochrome P450 family.</text>
</comment>
<dbReference type="AlphaFoldDB" id="A0A2H3JTC6"/>
<dbReference type="GO" id="GO:0016020">
    <property type="term" value="C:membrane"/>
    <property type="evidence" value="ECO:0007669"/>
    <property type="project" value="UniProtKB-SubCell"/>
</dbReference>
<evidence type="ECO:0000256" key="12">
    <source>
        <dbReference type="ARBA" id="ARBA00023136"/>
    </source>
</evidence>
<evidence type="ECO:0000256" key="4">
    <source>
        <dbReference type="ARBA" id="ARBA00010617"/>
    </source>
</evidence>
<dbReference type="CDD" id="cd11065">
    <property type="entry name" value="CYP64-like"/>
    <property type="match status" value="1"/>
</dbReference>
<dbReference type="PANTHER" id="PTHR46300">
    <property type="entry name" value="P450, PUTATIVE (EUROFUNG)-RELATED-RELATED"/>
    <property type="match status" value="1"/>
</dbReference>
<dbReference type="InterPro" id="IPR017972">
    <property type="entry name" value="Cyt_P450_CS"/>
</dbReference>
<dbReference type="STRING" id="742152.A0A2H3JTC6"/>
<feature type="transmembrane region" description="Helical" evidence="15">
    <location>
        <begin position="6"/>
        <end position="26"/>
    </location>
</feature>
<proteinExistence type="inferred from homology"/>
<keyword evidence="11 14" id="KW-0503">Monooxygenase</keyword>
<protein>
    <submittedName>
        <fullName evidence="16">Cytochrome P450</fullName>
    </submittedName>
</protein>
<evidence type="ECO:0000256" key="6">
    <source>
        <dbReference type="ARBA" id="ARBA00022692"/>
    </source>
</evidence>
<evidence type="ECO:0000256" key="2">
    <source>
        <dbReference type="ARBA" id="ARBA00004167"/>
    </source>
</evidence>
<dbReference type="Proteomes" id="UP000218811">
    <property type="component" value="Unassembled WGS sequence"/>
</dbReference>
<dbReference type="OMA" id="FDCMDFT"/>
<evidence type="ECO:0000313" key="16">
    <source>
        <dbReference type="EMBL" id="PCH44805.1"/>
    </source>
</evidence>
<keyword evidence="6 15" id="KW-0812">Transmembrane</keyword>
<comment type="cofactor">
    <cofactor evidence="1 13">
        <name>heme</name>
        <dbReference type="ChEBI" id="CHEBI:30413"/>
    </cofactor>
</comment>
<evidence type="ECO:0000256" key="5">
    <source>
        <dbReference type="ARBA" id="ARBA00022617"/>
    </source>
</evidence>
<evidence type="ECO:0000313" key="17">
    <source>
        <dbReference type="Proteomes" id="UP000218811"/>
    </source>
</evidence>
<dbReference type="PANTHER" id="PTHR46300:SF7">
    <property type="entry name" value="P450, PUTATIVE (EUROFUNG)-RELATED"/>
    <property type="match status" value="1"/>
</dbReference>
<gene>
    <name evidence="16" type="ORF">WOLCODRAFT_124137</name>
</gene>
<dbReference type="GO" id="GO:0004497">
    <property type="term" value="F:monooxygenase activity"/>
    <property type="evidence" value="ECO:0007669"/>
    <property type="project" value="UniProtKB-KW"/>
</dbReference>
<keyword evidence="17" id="KW-1185">Reference proteome</keyword>
<evidence type="ECO:0000256" key="13">
    <source>
        <dbReference type="PIRSR" id="PIRSR602401-1"/>
    </source>
</evidence>
<dbReference type="Pfam" id="PF00067">
    <property type="entry name" value="p450"/>
    <property type="match status" value="1"/>
</dbReference>
<accession>A0A2H3JTC6</accession>
<keyword evidence="8 15" id="KW-1133">Transmembrane helix</keyword>
<evidence type="ECO:0000256" key="15">
    <source>
        <dbReference type="SAM" id="Phobius"/>
    </source>
</evidence>
<comment type="pathway">
    <text evidence="3">Secondary metabolite biosynthesis.</text>
</comment>
<dbReference type="EMBL" id="KB468168">
    <property type="protein sequence ID" value="PCH44805.1"/>
    <property type="molecule type" value="Genomic_DNA"/>
</dbReference>
<keyword evidence="10 13" id="KW-0408">Iron</keyword>
<dbReference type="PROSITE" id="PS00086">
    <property type="entry name" value="CYTOCHROME_P450"/>
    <property type="match status" value="1"/>
</dbReference>
<evidence type="ECO:0000256" key="8">
    <source>
        <dbReference type="ARBA" id="ARBA00022989"/>
    </source>
</evidence>
<dbReference type="Gene3D" id="1.10.630.10">
    <property type="entry name" value="Cytochrome P450"/>
    <property type="match status" value="1"/>
</dbReference>
<evidence type="ECO:0000256" key="9">
    <source>
        <dbReference type="ARBA" id="ARBA00023002"/>
    </source>
</evidence>
<dbReference type="GO" id="GO:0016705">
    <property type="term" value="F:oxidoreductase activity, acting on paired donors, with incorporation or reduction of molecular oxygen"/>
    <property type="evidence" value="ECO:0007669"/>
    <property type="project" value="InterPro"/>
</dbReference>
<dbReference type="GO" id="GO:0005506">
    <property type="term" value="F:iron ion binding"/>
    <property type="evidence" value="ECO:0007669"/>
    <property type="project" value="InterPro"/>
</dbReference>